<keyword evidence="1" id="KW-0732">Signal</keyword>
<accession>A0AA38HP33</accession>
<feature type="domain" description="WAP" evidence="2">
    <location>
        <begin position="32"/>
        <end position="61"/>
    </location>
</feature>
<dbReference type="EMBL" id="JALNTZ010000009">
    <property type="protein sequence ID" value="KAJ3640774.1"/>
    <property type="molecule type" value="Genomic_DNA"/>
</dbReference>
<gene>
    <name evidence="3" type="ORF">Zmor_027316</name>
</gene>
<dbReference type="GO" id="GO:0005576">
    <property type="term" value="C:extracellular region"/>
    <property type="evidence" value="ECO:0007669"/>
    <property type="project" value="InterPro"/>
</dbReference>
<evidence type="ECO:0000259" key="2">
    <source>
        <dbReference type="Pfam" id="PF00095"/>
    </source>
</evidence>
<organism evidence="3 4">
    <name type="scientific">Zophobas morio</name>
    <dbReference type="NCBI Taxonomy" id="2755281"/>
    <lineage>
        <taxon>Eukaryota</taxon>
        <taxon>Metazoa</taxon>
        <taxon>Ecdysozoa</taxon>
        <taxon>Arthropoda</taxon>
        <taxon>Hexapoda</taxon>
        <taxon>Insecta</taxon>
        <taxon>Pterygota</taxon>
        <taxon>Neoptera</taxon>
        <taxon>Endopterygota</taxon>
        <taxon>Coleoptera</taxon>
        <taxon>Polyphaga</taxon>
        <taxon>Cucujiformia</taxon>
        <taxon>Tenebrionidae</taxon>
        <taxon>Zophobas</taxon>
    </lineage>
</organism>
<feature type="signal peptide" evidence="1">
    <location>
        <begin position="1"/>
        <end position="18"/>
    </location>
</feature>
<dbReference type="GO" id="GO:0030414">
    <property type="term" value="F:peptidase inhibitor activity"/>
    <property type="evidence" value="ECO:0007669"/>
    <property type="project" value="InterPro"/>
</dbReference>
<dbReference type="AlphaFoldDB" id="A0AA38HP33"/>
<dbReference type="InterPro" id="IPR008197">
    <property type="entry name" value="WAP_dom"/>
</dbReference>
<evidence type="ECO:0000313" key="4">
    <source>
        <dbReference type="Proteomes" id="UP001168821"/>
    </source>
</evidence>
<dbReference type="SUPFAM" id="SSF57256">
    <property type="entry name" value="Elafin-like"/>
    <property type="match status" value="1"/>
</dbReference>
<evidence type="ECO:0000256" key="1">
    <source>
        <dbReference type="SAM" id="SignalP"/>
    </source>
</evidence>
<dbReference type="Gene3D" id="4.10.75.10">
    <property type="entry name" value="Elafin-like"/>
    <property type="match status" value="1"/>
</dbReference>
<protein>
    <recommendedName>
        <fullName evidence="2">WAP domain-containing protein</fullName>
    </recommendedName>
</protein>
<comment type="caution">
    <text evidence="3">The sequence shown here is derived from an EMBL/GenBank/DDBJ whole genome shotgun (WGS) entry which is preliminary data.</text>
</comment>
<dbReference type="Pfam" id="PF00095">
    <property type="entry name" value="WAP"/>
    <property type="match status" value="1"/>
</dbReference>
<reference evidence="3" key="1">
    <citation type="journal article" date="2023" name="G3 (Bethesda)">
        <title>Whole genome assemblies of Zophobas morio and Tenebrio molitor.</title>
        <authorList>
            <person name="Kaur S."/>
            <person name="Stinson S.A."/>
            <person name="diCenzo G.C."/>
        </authorList>
    </citation>
    <scope>NUCLEOTIDE SEQUENCE</scope>
    <source>
        <strain evidence="3">QUZm001</strain>
    </source>
</reference>
<evidence type="ECO:0000313" key="3">
    <source>
        <dbReference type="EMBL" id="KAJ3640774.1"/>
    </source>
</evidence>
<dbReference type="Proteomes" id="UP001168821">
    <property type="component" value="Unassembled WGS sequence"/>
</dbReference>
<name>A0AA38HP33_9CUCU</name>
<sequence>MIFKLLTLVLFLGALIHAEENDTSASHPPRIKPGACPSGIQGISGTCSEDLACPGDWKCCPLFPFFPNIMKFCKAPLNVDNSKISET</sequence>
<keyword evidence="4" id="KW-1185">Reference proteome</keyword>
<proteinExistence type="predicted"/>
<feature type="chain" id="PRO_5041303215" description="WAP domain-containing protein" evidence="1">
    <location>
        <begin position="19"/>
        <end position="87"/>
    </location>
</feature>
<dbReference type="InterPro" id="IPR036645">
    <property type="entry name" value="Elafin-like_sf"/>
</dbReference>